<dbReference type="SUPFAM" id="SSF53067">
    <property type="entry name" value="Actin-like ATPase domain"/>
    <property type="match status" value="1"/>
</dbReference>
<organism evidence="4 5">
    <name type="scientific">Psychrosphaera algicola</name>
    <dbReference type="NCBI Taxonomy" id="3023714"/>
    <lineage>
        <taxon>Bacteria</taxon>
        <taxon>Pseudomonadati</taxon>
        <taxon>Pseudomonadota</taxon>
        <taxon>Gammaproteobacteria</taxon>
        <taxon>Alteromonadales</taxon>
        <taxon>Pseudoalteromonadaceae</taxon>
        <taxon>Psychrosphaera</taxon>
    </lineage>
</organism>
<evidence type="ECO:0000259" key="3">
    <source>
        <dbReference type="Pfam" id="PF21447"/>
    </source>
</evidence>
<dbReference type="InterPro" id="IPR048950">
    <property type="entry name" value="Ppx_GppA_C"/>
</dbReference>
<dbReference type="SUPFAM" id="SSF109604">
    <property type="entry name" value="HD-domain/PDEase-like"/>
    <property type="match status" value="1"/>
</dbReference>
<comment type="caution">
    <text evidence="4">The sequence shown here is derived from an EMBL/GenBank/DDBJ whole genome shotgun (WGS) entry which is preliminary data.</text>
</comment>
<keyword evidence="5" id="KW-1185">Reference proteome</keyword>
<feature type="domain" description="Ppx/GppA phosphatase C-terminal" evidence="3">
    <location>
        <begin position="134"/>
        <end position="234"/>
    </location>
</feature>
<dbReference type="Gene3D" id="3.30.420.150">
    <property type="entry name" value="Exopolyphosphatase. Domain 2"/>
    <property type="match status" value="1"/>
</dbReference>
<feature type="coiled-coil region" evidence="1">
    <location>
        <begin position="3"/>
        <end position="30"/>
    </location>
</feature>
<accession>A0ABT5FFR5</accession>
<feature type="domain" description="Ppx/GppA phosphatase N-terminal" evidence="2">
    <location>
        <begin position="3"/>
        <end position="126"/>
    </location>
</feature>
<evidence type="ECO:0000259" key="2">
    <source>
        <dbReference type="Pfam" id="PF02541"/>
    </source>
</evidence>
<gene>
    <name evidence="4" type="ORF">PN838_12490</name>
</gene>
<evidence type="ECO:0000256" key="1">
    <source>
        <dbReference type="SAM" id="Coils"/>
    </source>
</evidence>
<proteinExistence type="predicted"/>
<evidence type="ECO:0008006" key="6">
    <source>
        <dbReference type="Google" id="ProtNLM"/>
    </source>
</evidence>
<dbReference type="Pfam" id="PF21447">
    <property type="entry name" value="Ppx-GppA_III"/>
    <property type="match status" value="1"/>
</dbReference>
<dbReference type="Pfam" id="PF02541">
    <property type="entry name" value="Ppx-GppA"/>
    <property type="match status" value="1"/>
</dbReference>
<dbReference type="PANTHER" id="PTHR30005">
    <property type="entry name" value="EXOPOLYPHOSPHATASE"/>
    <property type="match status" value="1"/>
</dbReference>
<evidence type="ECO:0000313" key="5">
    <source>
        <dbReference type="Proteomes" id="UP001528411"/>
    </source>
</evidence>
<dbReference type="Gene3D" id="1.10.3210.10">
    <property type="entry name" value="Hypothetical protein af1432"/>
    <property type="match status" value="1"/>
</dbReference>
<dbReference type="Proteomes" id="UP001528411">
    <property type="component" value="Unassembled WGS sequence"/>
</dbReference>
<dbReference type="EMBL" id="JAQOMS010000002">
    <property type="protein sequence ID" value="MDC2889446.1"/>
    <property type="molecule type" value="Genomic_DNA"/>
</dbReference>
<dbReference type="PANTHER" id="PTHR30005:SF14">
    <property type="entry name" value="EXOPOLYPHOSPHATASE"/>
    <property type="match status" value="1"/>
</dbReference>
<dbReference type="InterPro" id="IPR003695">
    <property type="entry name" value="Ppx_GppA_N"/>
</dbReference>
<name>A0ABT5FFR5_9GAMM</name>
<reference evidence="4 5" key="1">
    <citation type="submission" date="2023-01" db="EMBL/GenBank/DDBJ databases">
        <title>Psychrosphaera sp. nov., isolated from marine algae.</title>
        <authorList>
            <person name="Bayburt H."/>
            <person name="Choi B.J."/>
            <person name="Kim J.M."/>
            <person name="Choi D.G."/>
            <person name="Jeon C.O."/>
        </authorList>
    </citation>
    <scope>NUCLEOTIDE SEQUENCE [LARGE SCALE GENOMIC DNA]</scope>
    <source>
        <strain evidence="4 5">G1-22</strain>
    </source>
</reference>
<keyword evidence="1" id="KW-0175">Coiled coil</keyword>
<evidence type="ECO:0000313" key="4">
    <source>
        <dbReference type="EMBL" id="MDC2889446.1"/>
    </source>
</evidence>
<protein>
    <recommendedName>
        <fullName evidence="6">Exopolyphosphatase</fullName>
    </recommendedName>
</protein>
<dbReference type="InterPro" id="IPR050273">
    <property type="entry name" value="GppA/Ppx_hydrolase"/>
</dbReference>
<dbReference type="InterPro" id="IPR043129">
    <property type="entry name" value="ATPase_NBD"/>
</dbReference>
<sequence>MTHSNFSKAITAAQQQLEKIEDKLLKATWQQTLGTSGSIESIITSADNNVDLDDFELTLEHLEKLRAYCEQVGEIDALQLGEVNDQRIQVYPAGLAILTAIFISLGVDKLSFSNSALREGVIYEMDDSLHHDDIREHSIQSLATRYDVDIEQANLVLNTCFNLFKQAKEDWSLNTKRVKDLLGWSALLHEIGLHIHSRGVQKHSAYILQHADLHGFNAEQQTFLSLLTRFHRKKSA</sequence>